<gene>
    <name evidence="3" type="ORF">FNH21_07225</name>
</gene>
<feature type="region of interest" description="Disordered" evidence="1">
    <location>
        <begin position="31"/>
        <end position="74"/>
    </location>
</feature>
<evidence type="ECO:0000256" key="2">
    <source>
        <dbReference type="SAM" id="SignalP"/>
    </source>
</evidence>
<evidence type="ECO:0008006" key="5">
    <source>
        <dbReference type="Google" id="ProtNLM"/>
    </source>
</evidence>
<dbReference type="RefSeq" id="WP_152813417.1">
    <property type="nucleotide sequence ID" value="NZ_VJXX01000001.1"/>
</dbReference>
<dbReference type="AlphaFoldDB" id="A0A7X1NPA1"/>
<organism evidence="3 4">
    <name type="scientific">Arthrobacter bussei</name>
    <dbReference type="NCBI Taxonomy" id="2594179"/>
    <lineage>
        <taxon>Bacteria</taxon>
        <taxon>Bacillati</taxon>
        <taxon>Actinomycetota</taxon>
        <taxon>Actinomycetes</taxon>
        <taxon>Micrococcales</taxon>
        <taxon>Micrococcaceae</taxon>
        <taxon>Arthrobacter</taxon>
    </lineage>
</organism>
<keyword evidence="4" id="KW-1185">Reference proteome</keyword>
<feature type="compositionally biased region" description="Low complexity" evidence="1">
    <location>
        <begin position="41"/>
        <end position="51"/>
    </location>
</feature>
<comment type="caution">
    <text evidence="3">The sequence shown here is derived from an EMBL/GenBank/DDBJ whole genome shotgun (WGS) entry which is preliminary data.</text>
</comment>
<dbReference type="EMBL" id="VJXX01000001">
    <property type="protein sequence ID" value="MPY10516.1"/>
    <property type="molecule type" value="Genomic_DNA"/>
</dbReference>
<reference evidence="4" key="1">
    <citation type="submission" date="2019-07" db="EMBL/GenBank/DDBJ databases">
        <title>Arthrobacter KR32 sp. nov., isolated from mountain cheese made of cows milk.</title>
        <authorList>
            <person name="Flegler A."/>
        </authorList>
    </citation>
    <scope>NUCLEOTIDE SEQUENCE [LARGE SCALE GENOMIC DNA]</scope>
    <source>
        <strain evidence="4">KR32</strain>
    </source>
</reference>
<protein>
    <recommendedName>
        <fullName evidence="5">DUF3558 domain-containing protein</fullName>
    </recommendedName>
</protein>
<accession>A0A7X1NPA1</accession>
<feature type="compositionally biased region" description="Pro residues" evidence="1">
    <location>
        <begin position="52"/>
        <end position="66"/>
    </location>
</feature>
<name>A0A7X1NPA1_9MICC</name>
<dbReference type="OrthoDB" id="5178481at2"/>
<evidence type="ECO:0000313" key="3">
    <source>
        <dbReference type="EMBL" id="MPY10516.1"/>
    </source>
</evidence>
<feature type="signal peptide" evidence="2">
    <location>
        <begin position="1"/>
        <end position="22"/>
    </location>
</feature>
<keyword evidence="2" id="KW-0732">Signal</keyword>
<sequence length="228" mass="23097">MTRSVHVGVLVLAAVLLSGCGADGGAGAVVGGPATSPRATTGPSDPADPSTSPVPTPAAFAPPPADGPVAGQGTVLQIGDAPPQLCLGGVAESYPPQCSGPEVAGWDWGLAQQAETASGVTWGAYAVTGTWDGSVFTRTGIPVPLSLYDALPFEDPLAGRQGTTDRQELDRILPEVYTGHEGYAVTAGVDRGFVSLMVVYDDGSFQARMDAEYGSDVVVVQSALRPTA</sequence>
<evidence type="ECO:0000256" key="1">
    <source>
        <dbReference type="SAM" id="MobiDB-lite"/>
    </source>
</evidence>
<evidence type="ECO:0000313" key="4">
    <source>
        <dbReference type="Proteomes" id="UP000326464"/>
    </source>
</evidence>
<proteinExistence type="predicted"/>
<dbReference type="PROSITE" id="PS51257">
    <property type="entry name" value="PROKAR_LIPOPROTEIN"/>
    <property type="match status" value="1"/>
</dbReference>
<dbReference type="Proteomes" id="UP000326464">
    <property type="component" value="Unassembled WGS sequence"/>
</dbReference>
<feature type="chain" id="PRO_5038875771" description="DUF3558 domain-containing protein" evidence="2">
    <location>
        <begin position="23"/>
        <end position="228"/>
    </location>
</feature>